<dbReference type="InterPro" id="IPR025558">
    <property type="entry name" value="DUF4283"/>
</dbReference>
<dbReference type="PANTHER" id="PTHR33116">
    <property type="entry name" value="REVERSE TRANSCRIPTASE ZINC-BINDING DOMAIN-CONTAINING PROTEIN-RELATED-RELATED"/>
    <property type="match status" value="1"/>
</dbReference>
<feature type="compositionally biased region" description="Low complexity" evidence="2">
    <location>
        <begin position="1"/>
        <end position="15"/>
    </location>
</feature>
<feature type="domain" description="RNase H type-1" evidence="4">
    <location>
        <begin position="1681"/>
        <end position="1811"/>
    </location>
</feature>
<evidence type="ECO:0008006" key="7">
    <source>
        <dbReference type="Google" id="ProtNLM"/>
    </source>
</evidence>
<dbReference type="InterPro" id="IPR026960">
    <property type="entry name" value="RVT-Znf"/>
</dbReference>
<dbReference type="PANTHER" id="PTHR33116:SF70">
    <property type="entry name" value="NON-LTR RETROELEMENT REVERSE TRANSCRIPTASE-LIKE PROTEIN"/>
    <property type="match status" value="1"/>
</dbReference>
<sequence>MMSGGEASGEASGEAILGTSAEDTTMTDIGERVRPPDPPDVGGSWVNKVVGSNAGGRLSPEAVLNEEFVAARVSLDFPDGEDGEPVITIGKEVLDVMNGLWKQCMIVKVLGKNISIAALSRRLRELWKPQGAMHVMDLPRHFFMVRFESEEEYLMALTGGPWRVFGNYLMVQAWSPSFDPLKDDIATTPVWIRLSNIPVNFYHKTILMGIARGLGRPVKVDLTTLNFERARFARVCVEVDLKKPLKGSVVINGERYYVSYEGLSNICSGCGLFWAYGAFMSTSYSRKGECSSCNSGGNCASAGKITIGGWFYGGSTGWPPTRTVAGFGGLDVVDIPPNQSMNCSGSEANKENEIISLASQKGKSISQGKDKGPVLSFEQGRTGPRNGPKEKRIQNSKSLESGPKPKSVRTNQPSRGLVFGPLMEDRVLAASGKRLRVEMGNVGRPGGMVMMTGGGTPETVITGSGSKELEESARPVIADEEMLRVNGSIRYMLKKYTTDLLAIFETHAGGENASRICRGLGFENSYKVDAAGQSGGLWLLWRSEVGIVVIIEATDQFIHAQIDNGGEVTHVIVVYAAPSTNRRSGLWEQLHNTLQGVDSPVIVGGDFNTIVRVDERAGGSGRLSADSLKFGDWINAESLIDMGFKGNKFTWRRGKVQQNFVAKRLDRILCCPHARLKWQEATVSHLPFLASDHAPLYLQLSPRGTCNPSRRPFRFEAAWLSHGSFKELLESSWRRDMTTPEALEVLRVKLKVWNRDVFGNVHNKKENLLAEITSIHEELDQYQTDALLEKEDQLIKELETVLEQEETIWFQKSREKWIALGERNISFFHTSTVIRRRKNRIEALKNDEGQWVSNPEELESLANSYYQKLYSMEDVSQTVPALSHNGFLRLTREEKVKLSNLIVASEIEIAMRSMGAFKSPGPDGYQPVFYQKSWDIVGESVTHFVLQFFESGVLPPGLNDVLLVLIAKVMKPEMITQFRPISLCNVLFKVITKVMVLRLKPVMAKLIGPAQSSFIPGRLSIDNIVVVQEAVHSMKRKKGRKGWMLLKLDLEKAYDRIRWDFLEDTLVAAGLSASWVRWIMQCVTGPSMSILWNGEKTESFKPARGLRQGDPLSPYLFVLCLERLCHMIDEAVIGKTWKPIHLSRGGPPLSHVCFADDLILFAEASVTQIRVLQSILEKFCWASGQKVSLEKSKIFFSENVSRDMQKLISDESGIKATKNLGKYLGMPILQKRLNKETFGEVLERVSSKLAGWKGRCMSLAGRLTLTKAVLNSIPIHTMSIISIPKSLLKELDKVSRSFLWGSTREKKRQHLIAWKRVCLPKSEGGAGIKQAADMNKALLAKVGWRVLQDRTSLWAKVLRCKYKIGDMHNTAWTKPSSNWSSTWRSVAMGIREVVFPGQSWVLGDGKEIKFWKDKWLMHKPLIELVEGELPAERENELVKSLWQDSVGWKLDRITPFTSNDTRLRLGALVVDSVTGAKDRVSWGENSEGKFTVRSAYQLVSRDENPRPDMEKFWARVWRVVAPERVRVFLWLVGNQAVMSNAERFRRHLCDSSICQVCKSGEEDTLHILRDCPAMQGIWTRIIPARLRHTFFSMTLLEWLWGNLSGGIIVESGDWSTLFSMALWWGWKWRCGNVFGGNGKCRDRVRFVKDLAKEVTEAHQSQRQSREKPSRVERQISWTVPLDGWVKVNTDGASHGNPGKATAGGVLRDMTGSWMVGFALHIGVCSAPMAELWGVYYGLYLAWERRATRVEVDVDSEMVVGFLTTGISDAHPLSFLVRLCHGFIARDWIVRISHVYREANRLADGLANYAFSLRLGFHLLESIPSCVASIALDDIRGTAISRQVCI</sequence>
<dbReference type="CDD" id="cd01650">
    <property type="entry name" value="RT_nLTR_like"/>
    <property type="match status" value="1"/>
</dbReference>
<evidence type="ECO:0000256" key="2">
    <source>
        <dbReference type="SAM" id="MobiDB-lite"/>
    </source>
</evidence>
<proteinExistence type="predicted"/>
<name>A0A8T2B064_9BRAS</name>
<evidence type="ECO:0000313" key="6">
    <source>
        <dbReference type="Proteomes" id="UP000694240"/>
    </source>
</evidence>
<evidence type="ECO:0000259" key="3">
    <source>
        <dbReference type="PROSITE" id="PS50878"/>
    </source>
</evidence>
<feature type="coiled-coil region" evidence="1">
    <location>
        <begin position="765"/>
        <end position="808"/>
    </location>
</feature>
<keyword evidence="6" id="KW-1185">Reference proteome</keyword>
<organism evidence="5 6">
    <name type="scientific">Arabidopsis thaliana x Arabidopsis arenosa</name>
    <dbReference type="NCBI Taxonomy" id="1240361"/>
    <lineage>
        <taxon>Eukaryota</taxon>
        <taxon>Viridiplantae</taxon>
        <taxon>Streptophyta</taxon>
        <taxon>Embryophyta</taxon>
        <taxon>Tracheophyta</taxon>
        <taxon>Spermatophyta</taxon>
        <taxon>Magnoliopsida</taxon>
        <taxon>eudicotyledons</taxon>
        <taxon>Gunneridae</taxon>
        <taxon>Pentapetalae</taxon>
        <taxon>rosids</taxon>
        <taxon>malvids</taxon>
        <taxon>Brassicales</taxon>
        <taxon>Brassicaceae</taxon>
        <taxon>Camelineae</taxon>
        <taxon>Arabidopsis</taxon>
    </lineage>
</organism>
<dbReference type="Pfam" id="PF13456">
    <property type="entry name" value="RVT_3"/>
    <property type="match status" value="1"/>
</dbReference>
<dbReference type="PROSITE" id="PS50879">
    <property type="entry name" value="RNASE_H_1"/>
    <property type="match status" value="1"/>
</dbReference>
<dbReference type="InterPro" id="IPR044730">
    <property type="entry name" value="RNase_H-like_dom_plant"/>
</dbReference>
<gene>
    <name evidence="5" type="ORF">ISN45_Aa03g033600</name>
</gene>
<evidence type="ECO:0000259" key="4">
    <source>
        <dbReference type="PROSITE" id="PS50879"/>
    </source>
</evidence>
<dbReference type="Pfam" id="PF03372">
    <property type="entry name" value="Exo_endo_phos"/>
    <property type="match status" value="1"/>
</dbReference>
<accession>A0A8T2B064</accession>
<dbReference type="InterPro" id="IPR000477">
    <property type="entry name" value="RT_dom"/>
</dbReference>
<dbReference type="Pfam" id="PF14111">
    <property type="entry name" value="DUF4283"/>
    <property type="match status" value="1"/>
</dbReference>
<dbReference type="Proteomes" id="UP000694240">
    <property type="component" value="Chromosome 8"/>
</dbReference>
<evidence type="ECO:0000256" key="1">
    <source>
        <dbReference type="SAM" id="Coils"/>
    </source>
</evidence>
<dbReference type="EMBL" id="JAEFBK010000008">
    <property type="protein sequence ID" value="KAG7579199.1"/>
    <property type="molecule type" value="Genomic_DNA"/>
</dbReference>
<protein>
    <recommendedName>
        <fullName evidence="7">Non-LTR retroelement reverse transcriptase</fullName>
    </recommendedName>
</protein>
<dbReference type="Pfam" id="PF13966">
    <property type="entry name" value="zf-RVT"/>
    <property type="match status" value="1"/>
</dbReference>
<evidence type="ECO:0000313" key="5">
    <source>
        <dbReference type="EMBL" id="KAG7579199.1"/>
    </source>
</evidence>
<comment type="caution">
    <text evidence="5">The sequence shown here is derived from an EMBL/GenBank/DDBJ whole genome shotgun (WGS) entry which is preliminary data.</text>
</comment>
<dbReference type="PROSITE" id="PS50878">
    <property type="entry name" value="RT_POL"/>
    <property type="match status" value="1"/>
</dbReference>
<dbReference type="GO" id="GO:0003676">
    <property type="term" value="F:nucleic acid binding"/>
    <property type="evidence" value="ECO:0007669"/>
    <property type="project" value="InterPro"/>
</dbReference>
<dbReference type="Pfam" id="PF00078">
    <property type="entry name" value="RVT_1"/>
    <property type="match status" value="1"/>
</dbReference>
<dbReference type="InterPro" id="IPR002156">
    <property type="entry name" value="RNaseH_domain"/>
</dbReference>
<reference evidence="5 6" key="1">
    <citation type="submission" date="2020-12" db="EMBL/GenBank/DDBJ databases">
        <title>Concerted genomic and epigenomic changes stabilize Arabidopsis allopolyploids.</title>
        <authorList>
            <person name="Chen Z."/>
        </authorList>
    </citation>
    <scope>NUCLEOTIDE SEQUENCE [LARGE SCALE GENOMIC DNA]</scope>
    <source>
        <strain evidence="5">Allo738</strain>
        <tissue evidence="5">Leaf</tissue>
    </source>
</reference>
<dbReference type="GO" id="GO:0004523">
    <property type="term" value="F:RNA-DNA hybrid ribonuclease activity"/>
    <property type="evidence" value="ECO:0007669"/>
    <property type="project" value="InterPro"/>
</dbReference>
<keyword evidence="1" id="KW-0175">Coiled coil</keyword>
<feature type="domain" description="Reverse transcriptase" evidence="3">
    <location>
        <begin position="947"/>
        <end position="1228"/>
    </location>
</feature>
<feature type="region of interest" description="Disordered" evidence="2">
    <location>
        <begin position="1"/>
        <end position="43"/>
    </location>
</feature>
<feature type="region of interest" description="Disordered" evidence="2">
    <location>
        <begin position="359"/>
        <end position="419"/>
    </location>
</feature>
<dbReference type="InterPro" id="IPR005135">
    <property type="entry name" value="Endo/exonuclease/phosphatase"/>
</dbReference>
<dbReference type="CDD" id="cd06222">
    <property type="entry name" value="RNase_H_like"/>
    <property type="match status" value="1"/>
</dbReference>